<gene>
    <name evidence="1" type="ORF">GCM10007036_02900</name>
</gene>
<dbReference type="EMBL" id="BMES01000001">
    <property type="protein sequence ID" value="GGH07795.1"/>
    <property type="molecule type" value="Genomic_DNA"/>
</dbReference>
<keyword evidence="2" id="KW-1185">Reference proteome</keyword>
<reference evidence="1" key="2">
    <citation type="submission" date="2020-09" db="EMBL/GenBank/DDBJ databases">
        <authorList>
            <person name="Sun Q."/>
            <person name="Zhou Y."/>
        </authorList>
    </citation>
    <scope>NUCLEOTIDE SEQUENCE</scope>
    <source>
        <strain evidence="1">CGMCC 1.12214</strain>
    </source>
</reference>
<proteinExistence type="predicted"/>
<accession>A0A917MG04</accession>
<protein>
    <submittedName>
        <fullName evidence="1">Uncharacterized protein</fullName>
    </submittedName>
</protein>
<dbReference type="Proteomes" id="UP000603912">
    <property type="component" value="Unassembled WGS sequence"/>
</dbReference>
<dbReference type="AlphaFoldDB" id="A0A917MG04"/>
<organism evidence="1 2">
    <name type="scientific">Alsobacter metallidurans</name>
    <dbReference type="NCBI Taxonomy" id="340221"/>
    <lineage>
        <taxon>Bacteria</taxon>
        <taxon>Pseudomonadati</taxon>
        <taxon>Pseudomonadota</taxon>
        <taxon>Alphaproteobacteria</taxon>
        <taxon>Hyphomicrobiales</taxon>
        <taxon>Alsobacteraceae</taxon>
        <taxon>Alsobacter</taxon>
    </lineage>
</organism>
<dbReference type="RefSeq" id="WP_188515961.1">
    <property type="nucleotide sequence ID" value="NZ_BMES01000001.1"/>
</dbReference>
<sequence length="107" mass="11297">MTAVLDPTTFFAVMQQFEAASLIYDILASISHHAEAYVTLSAKAQQAREFLALVDSAGLDAQWSAEQLEAFDGVLRDLEKVAGGLGLALGTGSPEAVLWLACLGSKP</sequence>
<reference evidence="1" key="1">
    <citation type="journal article" date="2014" name="Int. J. Syst. Evol. Microbiol.">
        <title>Complete genome sequence of Corynebacterium casei LMG S-19264T (=DSM 44701T), isolated from a smear-ripened cheese.</title>
        <authorList>
            <consortium name="US DOE Joint Genome Institute (JGI-PGF)"/>
            <person name="Walter F."/>
            <person name="Albersmeier A."/>
            <person name="Kalinowski J."/>
            <person name="Ruckert C."/>
        </authorList>
    </citation>
    <scope>NUCLEOTIDE SEQUENCE</scope>
    <source>
        <strain evidence="1">CGMCC 1.12214</strain>
    </source>
</reference>
<evidence type="ECO:0000313" key="2">
    <source>
        <dbReference type="Proteomes" id="UP000603912"/>
    </source>
</evidence>
<comment type="caution">
    <text evidence="1">The sequence shown here is derived from an EMBL/GenBank/DDBJ whole genome shotgun (WGS) entry which is preliminary data.</text>
</comment>
<name>A0A917MG04_9HYPH</name>
<evidence type="ECO:0000313" key="1">
    <source>
        <dbReference type="EMBL" id="GGH07795.1"/>
    </source>
</evidence>